<name>A0A7X3FQP4_9HYPH</name>
<proteinExistence type="predicted"/>
<dbReference type="RefSeq" id="WP_157289854.1">
    <property type="nucleotide sequence ID" value="NZ_WQRF01000001.1"/>
</dbReference>
<dbReference type="EMBL" id="WQRF01000001">
    <property type="protein sequence ID" value="MVS98848.1"/>
    <property type="molecule type" value="Genomic_DNA"/>
</dbReference>
<organism evidence="2 3">
    <name type="scientific">Devosia marina</name>
    <dbReference type="NCBI Taxonomy" id="2683198"/>
    <lineage>
        <taxon>Bacteria</taxon>
        <taxon>Pseudomonadati</taxon>
        <taxon>Pseudomonadota</taxon>
        <taxon>Alphaproteobacteria</taxon>
        <taxon>Hyphomicrobiales</taxon>
        <taxon>Devosiaceae</taxon>
        <taxon>Devosia</taxon>
    </lineage>
</organism>
<reference evidence="2 3" key="1">
    <citation type="submission" date="2019-12" db="EMBL/GenBank/DDBJ databases">
        <title>Devosia maris sp. nov., isolated from the deep seawater.</title>
        <authorList>
            <person name="Liu Y."/>
        </authorList>
    </citation>
    <scope>NUCLEOTIDE SEQUENCE [LARGE SCALE GENOMIC DNA]</scope>
    <source>
        <strain evidence="2 3">L53-10-65</strain>
    </source>
</reference>
<keyword evidence="3" id="KW-1185">Reference proteome</keyword>
<gene>
    <name evidence="2" type="ORF">GO014_07420</name>
</gene>
<dbReference type="InterPro" id="IPR013658">
    <property type="entry name" value="SGL"/>
</dbReference>
<feature type="domain" description="SMP-30/Gluconolactonase/LRE-like region" evidence="1">
    <location>
        <begin position="8"/>
        <end position="56"/>
    </location>
</feature>
<dbReference type="Pfam" id="PF08450">
    <property type="entry name" value="SGL"/>
    <property type="match status" value="1"/>
</dbReference>
<evidence type="ECO:0000313" key="2">
    <source>
        <dbReference type="EMBL" id="MVS98848.1"/>
    </source>
</evidence>
<dbReference type="AlphaFoldDB" id="A0A7X3FQP4"/>
<dbReference type="SUPFAM" id="SSF63829">
    <property type="entry name" value="Calcium-dependent phosphotriesterase"/>
    <property type="match status" value="1"/>
</dbReference>
<protein>
    <recommendedName>
        <fullName evidence="1">SMP-30/Gluconolactonase/LRE-like region domain-containing protein</fullName>
    </recommendedName>
</protein>
<sequence>MRTISLSNALAGGGGLALLEPGTGSLANFIGLPMHRPIVCAFGGQELSTLFVTSARFGLDACLHAVIPGTGSHSRYSRIWQRHADRRIRIVACNDQGARTPAVSSTG</sequence>
<evidence type="ECO:0000259" key="1">
    <source>
        <dbReference type="Pfam" id="PF08450"/>
    </source>
</evidence>
<dbReference type="InterPro" id="IPR011042">
    <property type="entry name" value="6-blade_b-propeller_TolB-like"/>
</dbReference>
<comment type="caution">
    <text evidence="2">The sequence shown here is derived from an EMBL/GenBank/DDBJ whole genome shotgun (WGS) entry which is preliminary data.</text>
</comment>
<accession>A0A7X3FQP4</accession>
<dbReference type="Gene3D" id="2.120.10.30">
    <property type="entry name" value="TolB, C-terminal domain"/>
    <property type="match status" value="1"/>
</dbReference>
<dbReference type="Proteomes" id="UP000438106">
    <property type="component" value="Unassembled WGS sequence"/>
</dbReference>
<evidence type="ECO:0000313" key="3">
    <source>
        <dbReference type="Proteomes" id="UP000438106"/>
    </source>
</evidence>